<sequence>MGFERRPNPFFVTGTSSIQAIMNHSFGDRIKLKKVSKTLTNAEGSRKTEYLLALWMNRFVAFQLHSLEKRTEETPTGVDIERFLVSMVSEVTAIGKKRVFAVLVCA</sequence>
<dbReference type="OrthoDB" id="3599682at2759"/>
<protein>
    <submittedName>
        <fullName evidence="1">Uncharacterized protein</fullName>
    </submittedName>
</protein>
<dbReference type="RefSeq" id="XP_018132987.1">
    <property type="nucleotide sequence ID" value="XM_018272215.2"/>
</dbReference>
<dbReference type="EMBL" id="KV460213">
    <property type="protein sequence ID" value="OBT99254.1"/>
    <property type="molecule type" value="Genomic_DNA"/>
</dbReference>
<keyword evidence="2" id="KW-1185">Reference proteome</keyword>
<dbReference type="AlphaFoldDB" id="A0A1B8GTU0"/>
<gene>
    <name evidence="1" type="ORF">VE01_02709</name>
</gene>
<evidence type="ECO:0000313" key="2">
    <source>
        <dbReference type="Proteomes" id="UP000091956"/>
    </source>
</evidence>
<organism evidence="1 2">
    <name type="scientific">Pseudogymnoascus verrucosus</name>
    <dbReference type="NCBI Taxonomy" id="342668"/>
    <lineage>
        <taxon>Eukaryota</taxon>
        <taxon>Fungi</taxon>
        <taxon>Dikarya</taxon>
        <taxon>Ascomycota</taxon>
        <taxon>Pezizomycotina</taxon>
        <taxon>Leotiomycetes</taxon>
        <taxon>Thelebolales</taxon>
        <taxon>Thelebolaceae</taxon>
        <taxon>Pseudogymnoascus</taxon>
    </lineage>
</organism>
<dbReference type="GeneID" id="28836095"/>
<dbReference type="Proteomes" id="UP000091956">
    <property type="component" value="Unassembled WGS sequence"/>
</dbReference>
<reference evidence="1 2" key="1">
    <citation type="submission" date="2016-03" db="EMBL/GenBank/DDBJ databases">
        <title>Comparative genomics of Pseudogymnoascus destructans, the fungus causing white-nose syndrome of bats.</title>
        <authorList>
            <person name="Palmer J.M."/>
            <person name="Drees K.P."/>
            <person name="Foster J.T."/>
            <person name="Lindner D.L."/>
        </authorList>
    </citation>
    <scope>NUCLEOTIDE SEQUENCE [LARGE SCALE GENOMIC DNA]</scope>
    <source>
        <strain evidence="1 2">UAMH 10579</strain>
    </source>
</reference>
<evidence type="ECO:0000313" key="1">
    <source>
        <dbReference type="EMBL" id="OBT99254.1"/>
    </source>
</evidence>
<reference evidence="2" key="2">
    <citation type="journal article" date="2018" name="Nat. Commun.">
        <title>Extreme sensitivity to ultraviolet light in the fungal pathogen causing white-nose syndrome of bats.</title>
        <authorList>
            <person name="Palmer J.M."/>
            <person name="Drees K.P."/>
            <person name="Foster J.T."/>
            <person name="Lindner D.L."/>
        </authorList>
    </citation>
    <scope>NUCLEOTIDE SEQUENCE [LARGE SCALE GENOMIC DNA]</scope>
    <source>
        <strain evidence="2">UAMH 10579</strain>
    </source>
</reference>
<name>A0A1B8GTU0_9PEZI</name>
<proteinExistence type="predicted"/>
<accession>A0A1B8GTU0</accession>